<name>A0ABV7ACE7_9RHOB</name>
<feature type="transmembrane region" description="Helical" evidence="2">
    <location>
        <begin position="20"/>
        <end position="41"/>
    </location>
</feature>
<feature type="transmembrane region" description="Helical" evidence="2">
    <location>
        <begin position="85"/>
        <end position="106"/>
    </location>
</feature>
<accession>A0ABV7ACE7</accession>
<protein>
    <submittedName>
        <fullName evidence="4">Polysaccharide biosynthesis protein</fullName>
    </submittedName>
</protein>
<feature type="domain" description="Polysaccharide biosynthesis protein CapD-like" evidence="3">
    <location>
        <begin position="288"/>
        <end position="585"/>
    </location>
</feature>
<keyword evidence="5" id="KW-1185">Reference proteome</keyword>
<evidence type="ECO:0000256" key="2">
    <source>
        <dbReference type="SAM" id="Phobius"/>
    </source>
</evidence>
<evidence type="ECO:0000313" key="5">
    <source>
        <dbReference type="Proteomes" id="UP001595443"/>
    </source>
</evidence>
<dbReference type="SUPFAM" id="SSF53335">
    <property type="entry name" value="S-adenosyl-L-methionine-dependent methyltransferases"/>
    <property type="match status" value="1"/>
</dbReference>
<dbReference type="RefSeq" id="WP_377831692.1">
    <property type="nucleotide sequence ID" value="NZ_JBHRSK010000003.1"/>
</dbReference>
<feature type="transmembrane region" description="Helical" evidence="2">
    <location>
        <begin position="53"/>
        <end position="73"/>
    </location>
</feature>
<dbReference type="InterPro" id="IPR051203">
    <property type="entry name" value="Polysaccharide_Synthase-Rel"/>
</dbReference>
<dbReference type="InterPro" id="IPR003869">
    <property type="entry name" value="Polysac_CapD-like"/>
</dbReference>
<comment type="similarity">
    <text evidence="1">Belongs to the polysaccharide synthase family.</text>
</comment>
<keyword evidence="2" id="KW-0472">Membrane</keyword>
<comment type="caution">
    <text evidence="4">The sequence shown here is derived from an EMBL/GenBank/DDBJ whole genome shotgun (WGS) entry which is preliminary data.</text>
</comment>
<reference evidence="5" key="1">
    <citation type="journal article" date="2019" name="Int. J. Syst. Evol. Microbiol.">
        <title>The Global Catalogue of Microorganisms (GCM) 10K type strain sequencing project: providing services to taxonomists for standard genome sequencing and annotation.</title>
        <authorList>
            <consortium name="The Broad Institute Genomics Platform"/>
            <consortium name="The Broad Institute Genome Sequencing Center for Infectious Disease"/>
            <person name="Wu L."/>
            <person name="Ma J."/>
        </authorList>
    </citation>
    <scope>NUCLEOTIDE SEQUENCE [LARGE SCALE GENOMIC DNA]</scope>
    <source>
        <strain evidence="5">KCTC 62192</strain>
    </source>
</reference>
<dbReference type="EMBL" id="JBHRSK010000003">
    <property type="protein sequence ID" value="MFC2966994.1"/>
    <property type="molecule type" value="Genomic_DNA"/>
</dbReference>
<gene>
    <name evidence="4" type="ORF">ACFOES_02705</name>
</gene>
<dbReference type="Pfam" id="PF13727">
    <property type="entry name" value="CoA_binding_3"/>
    <property type="match status" value="1"/>
</dbReference>
<dbReference type="Proteomes" id="UP001595443">
    <property type="component" value="Unassembled WGS sequence"/>
</dbReference>
<feature type="transmembrane region" description="Helical" evidence="2">
    <location>
        <begin position="118"/>
        <end position="142"/>
    </location>
</feature>
<dbReference type="Gene3D" id="3.40.50.720">
    <property type="entry name" value="NAD(P)-binding Rossmann-like Domain"/>
    <property type="match status" value="2"/>
</dbReference>
<dbReference type="PANTHER" id="PTHR43318">
    <property type="entry name" value="UDP-N-ACETYLGLUCOSAMINE 4,6-DEHYDRATASE"/>
    <property type="match status" value="1"/>
</dbReference>
<dbReference type="InterPro" id="IPR029063">
    <property type="entry name" value="SAM-dependent_MTases_sf"/>
</dbReference>
<sequence length="636" mass="68255">MHDALFEFVTRTSRSHKRLILLGVDLLTAPLALMVTFGLLYNTLLPTVVIEQTLTLLPAIGGAAVLTSVALGLHRIKLKAYESRAILKTALFSAVVAGFYGVLATLSDSTLPGAATVLFGIILFLMSVATRFLMLHFVLWIYRRGRPRVRVLIYGAGTTGMQLATALRTHETIDPVAFVDDNPGLHQMTIAGLPVYPAGQIGEVVHTRAINRVLLAMPSASTPKQAQIARRLQSMGLDVLTLPSFAQLVGVEELVDQLAPVRPGRFLGRQKLDAELPAGAGAYTGRNILVTGAGGSIGSELCRQLLTYQPARLVLFDVSELALYNIDRDLRTAADLTDTEIVPVLGSVTDARVTRMVMTEQEIDVVLHAAAYKHVPLVEANPLAGLANNVLGTRTLADVAGEAGVKSFILISTDKAVRPANVMGASKRLAEMVVQDLAKRSKDTVFSMVRFGNVLGSSGSVVPLFHEQIAKGGPVTLTHEDVSRYFMTIGEAARLVLLAGSFARGNDESRGGDVFVLDMGEPVKIRELARQMIEDQGYTVRDADNPDGDIEIVTTGLRPGEKLTEELLIGEGLLTTPHPKILRAEESSLSELEVAGALRALRAALASGDSEAGLAMLRRWVDGYQPGGVPDLQKSL</sequence>
<keyword evidence="2" id="KW-0812">Transmembrane</keyword>
<dbReference type="InterPro" id="IPR036291">
    <property type="entry name" value="NAD(P)-bd_dom_sf"/>
</dbReference>
<evidence type="ECO:0000259" key="3">
    <source>
        <dbReference type="Pfam" id="PF02719"/>
    </source>
</evidence>
<evidence type="ECO:0000256" key="1">
    <source>
        <dbReference type="ARBA" id="ARBA00007430"/>
    </source>
</evidence>
<proteinExistence type="inferred from homology"/>
<dbReference type="Pfam" id="PF02719">
    <property type="entry name" value="Polysacc_synt_2"/>
    <property type="match status" value="1"/>
</dbReference>
<evidence type="ECO:0000313" key="4">
    <source>
        <dbReference type="EMBL" id="MFC2966994.1"/>
    </source>
</evidence>
<dbReference type="CDD" id="cd05237">
    <property type="entry name" value="UDP_invert_4-6DH_SDR_e"/>
    <property type="match status" value="1"/>
</dbReference>
<dbReference type="PANTHER" id="PTHR43318:SF1">
    <property type="entry name" value="POLYSACCHARIDE BIOSYNTHESIS PROTEIN EPSC-RELATED"/>
    <property type="match status" value="1"/>
</dbReference>
<organism evidence="4 5">
    <name type="scientific">Acidimangrovimonas pyrenivorans</name>
    <dbReference type="NCBI Taxonomy" id="2030798"/>
    <lineage>
        <taxon>Bacteria</taxon>
        <taxon>Pseudomonadati</taxon>
        <taxon>Pseudomonadota</taxon>
        <taxon>Alphaproteobacteria</taxon>
        <taxon>Rhodobacterales</taxon>
        <taxon>Paracoccaceae</taxon>
        <taxon>Acidimangrovimonas</taxon>
    </lineage>
</organism>
<dbReference type="SUPFAM" id="SSF51735">
    <property type="entry name" value="NAD(P)-binding Rossmann-fold domains"/>
    <property type="match status" value="1"/>
</dbReference>
<keyword evidence="2" id="KW-1133">Transmembrane helix</keyword>